<evidence type="ECO:0000256" key="6">
    <source>
        <dbReference type="ARBA" id="ARBA00023136"/>
    </source>
</evidence>
<proteinExistence type="inferred from homology"/>
<feature type="transmembrane region" description="Helical" evidence="7">
    <location>
        <begin position="34"/>
        <end position="51"/>
    </location>
</feature>
<dbReference type="PANTHER" id="PTHR33884:SF3">
    <property type="entry name" value="UPF0410 PROTEIN YMGE"/>
    <property type="match status" value="1"/>
</dbReference>
<dbReference type="InterPro" id="IPR007341">
    <property type="entry name" value="Transgly_assoc"/>
</dbReference>
<name>A0A517NBJ2_9BACT</name>
<dbReference type="GO" id="GO:0005886">
    <property type="term" value="C:plasma membrane"/>
    <property type="evidence" value="ECO:0007669"/>
    <property type="project" value="UniProtKB-SubCell"/>
</dbReference>
<organism evidence="8 9">
    <name type="scientific">Rubripirellula lacrimiformis</name>
    <dbReference type="NCBI Taxonomy" id="1930273"/>
    <lineage>
        <taxon>Bacteria</taxon>
        <taxon>Pseudomonadati</taxon>
        <taxon>Planctomycetota</taxon>
        <taxon>Planctomycetia</taxon>
        <taxon>Pirellulales</taxon>
        <taxon>Pirellulaceae</taxon>
        <taxon>Rubripirellula</taxon>
    </lineage>
</organism>
<dbReference type="RefSeq" id="WP_145170136.1">
    <property type="nucleotide sequence ID" value="NZ_CP036525.1"/>
</dbReference>
<dbReference type="OrthoDB" id="290170at2"/>
<keyword evidence="3" id="KW-1003">Cell membrane</keyword>
<dbReference type="EMBL" id="CP036525">
    <property type="protein sequence ID" value="QDT04497.1"/>
    <property type="molecule type" value="Genomic_DNA"/>
</dbReference>
<feature type="transmembrane region" description="Helical" evidence="7">
    <location>
        <begin position="57"/>
        <end position="75"/>
    </location>
</feature>
<evidence type="ECO:0000256" key="1">
    <source>
        <dbReference type="ARBA" id="ARBA00004651"/>
    </source>
</evidence>
<sequence>MFWLIGWILFGFLVGLIARAMMPGVQSLGCLRTMGLGIAGSLVGGMIGYFLTGGSVIQSSGWIGSVIGAVVLLAVQSRRQGRIE</sequence>
<evidence type="ECO:0008006" key="10">
    <source>
        <dbReference type="Google" id="ProtNLM"/>
    </source>
</evidence>
<keyword evidence="5 7" id="KW-1133">Transmembrane helix</keyword>
<keyword evidence="4 7" id="KW-0812">Transmembrane</keyword>
<dbReference type="KEGG" id="rlc:K227x_28890"/>
<evidence type="ECO:0000313" key="9">
    <source>
        <dbReference type="Proteomes" id="UP000318538"/>
    </source>
</evidence>
<evidence type="ECO:0000256" key="4">
    <source>
        <dbReference type="ARBA" id="ARBA00022692"/>
    </source>
</evidence>
<reference evidence="8 9" key="1">
    <citation type="submission" date="2019-02" db="EMBL/GenBank/DDBJ databases">
        <title>Deep-cultivation of Planctomycetes and their phenomic and genomic characterization uncovers novel biology.</title>
        <authorList>
            <person name="Wiegand S."/>
            <person name="Jogler M."/>
            <person name="Boedeker C."/>
            <person name="Pinto D."/>
            <person name="Vollmers J."/>
            <person name="Rivas-Marin E."/>
            <person name="Kohn T."/>
            <person name="Peeters S.H."/>
            <person name="Heuer A."/>
            <person name="Rast P."/>
            <person name="Oberbeckmann S."/>
            <person name="Bunk B."/>
            <person name="Jeske O."/>
            <person name="Meyerdierks A."/>
            <person name="Storesund J.E."/>
            <person name="Kallscheuer N."/>
            <person name="Luecker S."/>
            <person name="Lage O.M."/>
            <person name="Pohl T."/>
            <person name="Merkel B.J."/>
            <person name="Hornburger P."/>
            <person name="Mueller R.-W."/>
            <person name="Bruemmer F."/>
            <person name="Labrenz M."/>
            <person name="Spormann A.M."/>
            <person name="Op den Camp H."/>
            <person name="Overmann J."/>
            <person name="Amann R."/>
            <person name="Jetten M.S.M."/>
            <person name="Mascher T."/>
            <person name="Medema M.H."/>
            <person name="Devos D.P."/>
            <person name="Kaster A.-K."/>
            <person name="Ovreas L."/>
            <person name="Rohde M."/>
            <person name="Galperin M.Y."/>
            <person name="Jogler C."/>
        </authorList>
    </citation>
    <scope>NUCLEOTIDE SEQUENCE [LARGE SCALE GENOMIC DNA]</scope>
    <source>
        <strain evidence="8 9">K22_7</strain>
    </source>
</reference>
<dbReference type="Pfam" id="PF04226">
    <property type="entry name" value="Transgly_assoc"/>
    <property type="match status" value="1"/>
</dbReference>
<feature type="transmembrane region" description="Helical" evidence="7">
    <location>
        <begin position="6"/>
        <end position="22"/>
    </location>
</feature>
<evidence type="ECO:0000256" key="2">
    <source>
        <dbReference type="ARBA" id="ARBA00011006"/>
    </source>
</evidence>
<gene>
    <name evidence="8" type="ORF">K227x_28890</name>
</gene>
<accession>A0A517NBJ2</accession>
<evidence type="ECO:0000256" key="5">
    <source>
        <dbReference type="ARBA" id="ARBA00022989"/>
    </source>
</evidence>
<dbReference type="PANTHER" id="PTHR33884">
    <property type="entry name" value="UPF0410 PROTEIN YMGE"/>
    <property type="match status" value="1"/>
</dbReference>
<evidence type="ECO:0000256" key="7">
    <source>
        <dbReference type="SAM" id="Phobius"/>
    </source>
</evidence>
<evidence type="ECO:0000256" key="3">
    <source>
        <dbReference type="ARBA" id="ARBA00022475"/>
    </source>
</evidence>
<comment type="subcellular location">
    <subcellularLocation>
        <location evidence="1">Cell membrane</location>
        <topology evidence="1">Multi-pass membrane protein</topology>
    </subcellularLocation>
</comment>
<keyword evidence="9" id="KW-1185">Reference proteome</keyword>
<dbReference type="AlphaFoldDB" id="A0A517NBJ2"/>
<comment type="similarity">
    <text evidence="2">Belongs to the UPF0410 family.</text>
</comment>
<dbReference type="Proteomes" id="UP000318538">
    <property type="component" value="Chromosome"/>
</dbReference>
<evidence type="ECO:0000313" key="8">
    <source>
        <dbReference type="EMBL" id="QDT04497.1"/>
    </source>
</evidence>
<keyword evidence="6 7" id="KW-0472">Membrane</keyword>
<protein>
    <recommendedName>
        <fullName evidence="10">Transglycosylase associated protein</fullName>
    </recommendedName>
</protein>